<feature type="region of interest" description="Disordered" evidence="9">
    <location>
        <begin position="227"/>
        <end position="376"/>
    </location>
</feature>
<feature type="domain" description="Cysteine/serine-rich nuclear protein N-terminal" evidence="10">
    <location>
        <begin position="654"/>
        <end position="698"/>
    </location>
</feature>
<dbReference type="Pfam" id="PF16019">
    <property type="entry name" value="CSRNP_N"/>
    <property type="match status" value="2"/>
</dbReference>
<feature type="compositionally biased region" description="Polar residues" evidence="9">
    <location>
        <begin position="504"/>
        <end position="517"/>
    </location>
</feature>
<evidence type="ECO:0000256" key="2">
    <source>
        <dbReference type="ARBA" id="ARBA00008548"/>
    </source>
</evidence>
<feature type="compositionally biased region" description="Basic and acidic residues" evidence="9">
    <location>
        <begin position="116"/>
        <end position="135"/>
    </location>
</feature>
<sequence>MDDAMRTAGSSSTTCDTSTAPRPVQQNRVPIWKRHVFPDSPAVNADPFELPPNLTPALKRVRSRTKLPAKGSGITSSLSRLPSSSECGASSAVPPFPVRSSPRKKPPSPIPSKTDQCLDVRVEGKADSESARGDTQRAISGSADGRPSSQTPSRVRDSFYPISLPPKKPRLAFMPVSTSDLRPPRKPIMVEPDYQQLPSSSTTLSRLPKALRHSSVNLRTMVEKDIQEQRNSQNDLVQPSTESAGSSRLFHSRSTMNLRLTPERDMRERRRSGAENTAMTTPRASPKKKLQSSATVSDLRQTMLTPTRRGRRISLSETDSKRLPPKPLRKRSSSLEVRGVKTNTAALCRKKKLNENKPREDQGLPHSPMQSSTNPVAEVSIVAKADTIRRDLAEGIKSVSLECSPDRNSEEFSTIPTADKISINTDTSGDAAIPEQPPTAQDASNGSSRECAISSSQIPQKIVGPENSSVDASTEDACPAQSSLEELKEEGNSSSEEKSSSSEMTVASNSNKQQTGELKQEDDSTEDNLPSEGVAAASNEQEIVMEVEEKPSVSKAVEMVAQDDATLASSDVHSNAEGDRNSDLTNEQLTNDMGPSATCHCSQEASSSTSACQAEEVSEDGQGSAASQPNFSISAPCMTRNSSLKSVKSEPSLDKRVRFQNVHVFYFARTQGMSTVPKSGEVSLGMVDKHFTKRQFPLWFGRRPELTLPNDYEEELSEDEDPGDVFDPEGLERCTAHQLPLFEGKARIKMLKRSGVQVQKDGNVESLESIRQSRILCGCQCERGLCKPETCQCSLDGIGCQVDGPDEFGKSHPCSCTAATCLNPCGRVEFDPDHVKNHFRITMMRLKHAEQKGMYDSPQRIRFTSEGEPESVSHFTPPPQRSMSLNGTVTPCQKDGSANGMDEPLTRKFPVTPVYKKSKQKRGLRVDDPDAAALIKVKTKLSWEEPLESDQDQKIASSAVNQY</sequence>
<feature type="compositionally biased region" description="Polar residues" evidence="9">
    <location>
        <begin position="438"/>
        <end position="459"/>
    </location>
</feature>
<dbReference type="STRING" id="29170.A0A368GBN5"/>
<evidence type="ECO:0000256" key="3">
    <source>
        <dbReference type="ARBA" id="ARBA00022703"/>
    </source>
</evidence>
<feature type="compositionally biased region" description="Polar residues" evidence="9">
    <location>
        <begin position="291"/>
        <end position="305"/>
    </location>
</feature>
<feature type="compositionally biased region" description="Basic residues" evidence="9">
    <location>
        <begin position="323"/>
        <end position="332"/>
    </location>
</feature>
<feature type="compositionally biased region" description="Basic and acidic residues" evidence="9">
    <location>
        <begin position="485"/>
        <end position="500"/>
    </location>
</feature>
<evidence type="ECO:0000259" key="10">
    <source>
        <dbReference type="Pfam" id="PF16019"/>
    </source>
</evidence>
<reference evidence="11 12" key="1">
    <citation type="submission" date="2014-10" db="EMBL/GenBank/DDBJ databases">
        <title>Draft genome of the hookworm Ancylostoma caninum.</title>
        <authorList>
            <person name="Mitreva M."/>
        </authorList>
    </citation>
    <scope>NUCLEOTIDE SEQUENCE [LARGE SCALE GENOMIC DNA]</scope>
    <source>
        <strain evidence="11 12">Baltimore</strain>
    </source>
</reference>
<feature type="domain" description="Cysteine/serine-rich nuclear protein N-terminal" evidence="10">
    <location>
        <begin position="730"/>
        <end position="848"/>
    </location>
</feature>
<dbReference type="InterPro" id="IPR031972">
    <property type="entry name" value="CSRNP_N"/>
</dbReference>
<organism evidence="11 12">
    <name type="scientific">Ancylostoma caninum</name>
    <name type="common">Dog hookworm</name>
    <dbReference type="NCBI Taxonomy" id="29170"/>
    <lineage>
        <taxon>Eukaryota</taxon>
        <taxon>Metazoa</taxon>
        <taxon>Ecdysozoa</taxon>
        <taxon>Nematoda</taxon>
        <taxon>Chromadorea</taxon>
        <taxon>Rhabditida</taxon>
        <taxon>Rhabditina</taxon>
        <taxon>Rhabditomorpha</taxon>
        <taxon>Strongyloidea</taxon>
        <taxon>Ancylostomatidae</taxon>
        <taxon>Ancylostomatinae</taxon>
        <taxon>Ancylostoma</taxon>
    </lineage>
</organism>
<dbReference type="GO" id="GO:0005634">
    <property type="term" value="C:nucleus"/>
    <property type="evidence" value="ECO:0007669"/>
    <property type="project" value="UniProtKB-SubCell"/>
</dbReference>
<evidence type="ECO:0000313" key="11">
    <source>
        <dbReference type="EMBL" id="RCN41781.1"/>
    </source>
</evidence>
<accession>A0A368GBN5</accession>
<dbReference type="PRINTS" id="PR02031">
    <property type="entry name" value="CYSSERRICHNP"/>
</dbReference>
<evidence type="ECO:0000256" key="5">
    <source>
        <dbReference type="ARBA" id="ARBA00023125"/>
    </source>
</evidence>
<feature type="compositionally biased region" description="Polar residues" evidence="9">
    <location>
        <begin position="274"/>
        <end position="283"/>
    </location>
</feature>
<evidence type="ECO:0000313" key="12">
    <source>
        <dbReference type="Proteomes" id="UP000252519"/>
    </source>
</evidence>
<evidence type="ECO:0000256" key="6">
    <source>
        <dbReference type="ARBA" id="ARBA00023159"/>
    </source>
</evidence>
<keyword evidence="7" id="KW-0804">Transcription</keyword>
<name>A0A368GBN5_ANCCA</name>
<dbReference type="InterPro" id="IPR023260">
    <property type="entry name" value="Cys/Ser-rich_nuc_prot"/>
</dbReference>
<feature type="compositionally biased region" description="Polar residues" evidence="9">
    <location>
        <begin position="8"/>
        <end position="28"/>
    </location>
</feature>
<protein>
    <recommendedName>
        <fullName evidence="10">Cysteine/serine-rich nuclear protein N-terminal domain-containing protein</fullName>
    </recommendedName>
</protein>
<evidence type="ECO:0000256" key="4">
    <source>
        <dbReference type="ARBA" id="ARBA00023015"/>
    </source>
</evidence>
<feature type="compositionally biased region" description="Polar residues" evidence="9">
    <location>
        <begin position="229"/>
        <end position="246"/>
    </location>
</feature>
<feature type="region of interest" description="Disordered" evidence="9">
    <location>
        <begin position="1"/>
        <end position="158"/>
    </location>
</feature>
<dbReference type="OrthoDB" id="5946974at2759"/>
<keyword evidence="4" id="KW-0805">Transcription regulation</keyword>
<keyword evidence="5" id="KW-0238">DNA-binding</keyword>
<keyword evidence="8" id="KW-0539">Nucleus</keyword>
<dbReference type="Proteomes" id="UP000252519">
    <property type="component" value="Unassembled WGS sequence"/>
</dbReference>
<dbReference type="EMBL" id="JOJR01000222">
    <property type="protein sequence ID" value="RCN41781.1"/>
    <property type="molecule type" value="Genomic_DNA"/>
</dbReference>
<dbReference type="PANTHER" id="PTHR13580">
    <property type="entry name" value="TGF-BETA INDUCED APOPTOSIS PROTEIN"/>
    <property type="match status" value="1"/>
</dbReference>
<dbReference type="AlphaFoldDB" id="A0A368GBN5"/>
<comment type="similarity">
    <text evidence="2">Belongs to the AXUD1 family.</text>
</comment>
<feature type="compositionally biased region" description="Polar residues" evidence="9">
    <location>
        <begin position="624"/>
        <end position="637"/>
    </location>
</feature>
<feature type="compositionally biased region" description="Polar residues" evidence="9">
    <location>
        <begin position="583"/>
        <end position="612"/>
    </location>
</feature>
<dbReference type="GO" id="GO:0000981">
    <property type="term" value="F:DNA-binding transcription factor activity, RNA polymerase II-specific"/>
    <property type="evidence" value="ECO:0007669"/>
    <property type="project" value="TreeGrafter"/>
</dbReference>
<feature type="compositionally biased region" description="Low complexity" evidence="9">
    <location>
        <begin position="76"/>
        <end position="93"/>
    </location>
</feature>
<comment type="caution">
    <text evidence="11">The sequence shown here is derived from an EMBL/GenBank/DDBJ whole genome shotgun (WGS) entry which is preliminary data.</text>
</comment>
<dbReference type="GO" id="GO:0043565">
    <property type="term" value="F:sequence-specific DNA binding"/>
    <property type="evidence" value="ECO:0007669"/>
    <property type="project" value="TreeGrafter"/>
</dbReference>
<evidence type="ECO:0000256" key="8">
    <source>
        <dbReference type="ARBA" id="ARBA00023242"/>
    </source>
</evidence>
<dbReference type="PANTHER" id="PTHR13580:SF9">
    <property type="entry name" value="AXIN1 UP-REGULATED 1, ISOFORM A"/>
    <property type="match status" value="1"/>
</dbReference>
<comment type="subcellular location">
    <subcellularLocation>
        <location evidence="1">Nucleus</location>
    </subcellularLocation>
</comment>
<feature type="compositionally biased region" description="Basic and acidic residues" evidence="9">
    <location>
        <begin position="353"/>
        <end position="363"/>
    </location>
</feature>
<feature type="compositionally biased region" description="Basic and acidic residues" evidence="9">
    <location>
        <begin position="261"/>
        <end position="273"/>
    </location>
</feature>
<proteinExistence type="inferred from homology"/>
<keyword evidence="12" id="KW-1185">Reference proteome</keyword>
<evidence type="ECO:0000256" key="1">
    <source>
        <dbReference type="ARBA" id="ARBA00004123"/>
    </source>
</evidence>
<keyword evidence="3" id="KW-0053">Apoptosis</keyword>
<gene>
    <name evidence="11" type="ORF">ANCCAN_12267</name>
</gene>
<feature type="region of interest" description="Disordered" evidence="9">
    <location>
        <begin position="421"/>
        <end position="637"/>
    </location>
</feature>
<dbReference type="GO" id="GO:0006915">
    <property type="term" value="P:apoptotic process"/>
    <property type="evidence" value="ECO:0007669"/>
    <property type="project" value="UniProtKB-KW"/>
</dbReference>
<evidence type="ECO:0000256" key="7">
    <source>
        <dbReference type="ARBA" id="ARBA00023163"/>
    </source>
</evidence>
<keyword evidence="6" id="KW-0010">Activator</keyword>
<evidence type="ECO:0000256" key="9">
    <source>
        <dbReference type="SAM" id="MobiDB-lite"/>
    </source>
</evidence>